<comment type="caution">
    <text evidence="1">The sequence shown here is derived from an EMBL/GenBank/DDBJ whole genome shotgun (WGS) entry which is preliminary data.</text>
</comment>
<feature type="non-terminal residue" evidence="1">
    <location>
        <position position="108"/>
    </location>
</feature>
<protein>
    <submittedName>
        <fullName evidence="1">5104_t:CDS:1</fullName>
    </submittedName>
</protein>
<evidence type="ECO:0000313" key="1">
    <source>
        <dbReference type="EMBL" id="CAG8648186.1"/>
    </source>
</evidence>
<proteinExistence type="predicted"/>
<keyword evidence="2" id="KW-1185">Reference proteome</keyword>
<gene>
    <name evidence="1" type="ORF">SPELUC_LOCUS8813</name>
</gene>
<accession>A0ACA9NBY0</accession>
<name>A0ACA9NBY0_9GLOM</name>
<reference evidence="1" key="1">
    <citation type="submission" date="2021-06" db="EMBL/GenBank/DDBJ databases">
        <authorList>
            <person name="Kallberg Y."/>
            <person name="Tangrot J."/>
            <person name="Rosling A."/>
        </authorList>
    </citation>
    <scope>NUCLEOTIDE SEQUENCE</scope>
    <source>
        <strain evidence="1">28 12/20/2015</strain>
    </source>
</reference>
<organism evidence="1 2">
    <name type="scientific">Cetraspora pellucida</name>
    <dbReference type="NCBI Taxonomy" id="1433469"/>
    <lineage>
        <taxon>Eukaryota</taxon>
        <taxon>Fungi</taxon>
        <taxon>Fungi incertae sedis</taxon>
        <taxon>Mucoromycota</taxon>
        <taxon>Glomeromycotina</taxon>
        <taxon>Glomeromycetes</taxon>
        <taxon>Diversisporales</taxon>
        <taxon>Gigasporaceae</taxon>
        <taxon>Cetraspora</taxon>
    </lineage>
</organism>
<sequence length="108" mass="12613">LSRIKRRVSQTILFIETILTTSESLNNMYSGLITEFYAILEEFAYFTYKYTEGYLVVYGLQDVNLHGEFLLTDSAIHCVDLLRFGKTNLGKSRIKKCFLTKHKCNYCF</sequence>
<dbReference type="Proteomes" id="UP000789366">
    <property type="component" value="Unassembled WGS sequence"/>
</dbReference>
<feature type="non-terminal residue" evidence="1">
    <location>
        <position position="1"/>
    </location>
</feature>
<evidence type="ECO:0000313" key="2">
    <source>
        <dbReference type="Proteomes" id="UP000789366"/>
    </source>
</evidence>
<dbReference type="EMBL" id="CAJVPW010013793">
    <property type="protein sequence ID" value="CAG8648186.1"/>
    <property type="molecule type" value="Genomic_DNA"/>
</dbReference>